<dbReference type="AlphaFoldDB" id="A0A7H1VJ83"/>
<dbReference type="GO" id="GO:0007165">
    <property type="term" value="P:signal transduction"/>
    <property type="evidence" value="ECO:0007669"/>
    <property type="project" value="UniProtKB-KW"/>
</dbReference>
<keyword evidence="3" id="KW-0812">Transmembrane</keyword>
<feature type="transmembrane region" description="Helical" evidence="3">
    <location>
        <begin position="12"/>
        <end position="34"/>
    </location>
</feature>
<evidence type="ECO:0000256" key="2">
    <source>
        <dbReference type="PROSITE-ProRule" id="PRU00284"/>
    </source>
</evidence>
<evidence type="ECO:0000256" key="1">
    <source>
        <dbReference type="ARBA" id="ARBA00023224"/>
    </source>
</evidence>
<dbReference type="CDD" id="cd12912">
    <property type="entry name" value="PDC2_MCP_like"/>
    <property type="match status" value="1"/>
</dbReference>
<dbReference type="PANTHER" id="PTHR32089">
    <property type="entry name" value="METHYL-ACCEPTING CHEMOTAXIS PROTEIN MCPB"/>
    <property type="match status" value="1"/>
</dbReference>
<evidence type="ECO:0000313" key="6">
    <source>
        <dbReference type="Proteomes" id="UP000306409"/>
    </source>
</evidence>
<name>A0A7H1VJ83_9FIRM</name>
<keyword evidence="1 2" id="KW-0807">Transducer</keyword>
<dbReference type="SUPFAM" id="SSF58104">
    <property type="entry name" value="Methyl-accepting chemotaxis protein (MCP) signaling domain"/>
    <property type="match status" value="1"/>
</dbReference>
<keyword evidence="6" id="KW-1185">Reference proteome</keyword>
<dbReference type="GO" id="GO:0016020">
    <property type="term" value="C:membrane"/>
    <property type="evidence" value="ECO:0007669"/>
    <property type="project" value="InterPro"/>
</dbReference>
<dbReference type="InterPro" id="IPR004089">
    <property type="entry name" value="MCPsignal_dom"/>
</dbReference>
<dbReference type="KEGG" id="rher:EHE19_010925"/>
<feature type="domain" description="Methyl-accepting transducer" evidence="4">
    <location>
        <begin position="417"/>
        <end position="674"/>
    </location>
</feature>
<dbReference type="Gene3D" id="1.10.287.950">
    <property type="entry name" value="Methyl-accepting chemotaxis protein"/>
    <property type="match status" value="1"/>
</dbReference>
<proteinExistence type="predicted"/>
<dbReference type="Proteomes" id="UP000306409">
    <property type="component" value="Chromosome"/>
</dbReference>
<dbReference type="CDD" id="cd12913">
    <property type="entry name" value="PDC1_MCP_like"/>
    <property type="match status" value="1"/>
</dbReference>
<dbReference type="PROSITE" id="PS50111">
    <property type="entry name" value="CHEMOTAXIS_TRANSDUC_2"/>
    <property type="match status" value="1"/>
</dbReference>
<dbReference type="Pfam" id="PF22673">
    <property type="entry name" value="MCP-like_PDC_1"/>
    <property type="match status" value="1"/>
</dbReference>
<dbReference type="Pfam" id="PF00015">
    <property type="entry name" value="MCPsignal"/>
    <property type="match status" value="1"/>
</dbReference>
<reference evidence="5 6" key="1">
    <citation type="submission" date="2020-09" db="EMBL/GenBank/DDBJ databases">
        <title>Characterization and genome sequencing of Ruminiclostridium sp. nov. MA18.</title>
        <authorList>
            <person name="Rettenmaier R."/>
            <person name="Kowollik M.-L."/>
            <person name="Liebl W."/>
            <person name="Zverlov V."/>
        </authorList>
    </citation>
    <scope>NUCLEOTIDE SEQUENCE [LARGE SCALE GENOMIC DNA]</scope>
    <source>
        <strain evidence="5 6">MA18</strain>
    </source>
</reference>
<dbReference type="Gene3D" id="3.30.450.20">
    <property type="entry name" value="PAS domain"/>
    <property type="match status" value="2"/>
</dbReference>
<keyword evidence="3" id="KW-1133">Transmembrane helix</keyword>
<evidence type="ECO:0000313" key="5">
    <source>
        <dbReference type="EMBL" id="QNU65445.1"/>
    </source>
</evidence>
<dbReference type="RefSeq" id="WP_171003472.1">
    <property type="nucleotide sequence ID" value="NZ_CP061336.1"/>
</dbReference>
<evidence type="ECO:0000256" key="3">
    <source>
        <dbReference type="SAM" id="Phobius"/>
    </source>
</evidence>
<organism evidence="5 6">
    <name type="scientific">Ruminiclostridium herbifermentans</name>
    <dbReference type="NCBI Taxonomy" id="2488810"/>
    <lineage>
        <taxon>Bacteria</taxon>
        <taxon>Bacillati</taxon>
        <taxon>Bacillota</taxon>
        <taxon>Clostridia</taxon>
        <taxon>Eubacteriales</taxon>
        <taxon>Oscillospiraceae</taxon>
        <taxon>Ruminiclostridium</taxon>
    </lineage>
</organism>
<gene>
    <name evidence="5" type="ORF">EHE19_010925</name>
</gene>
<evidence type="ECO:0000259" key="4">
    <source>
        <dbReference type="PROSITE" id="PS50111"/>
    </source>
</evidence>
<accession>A0A7H1VJ83</accession>
<dbReference type="EMBL" id="CP061336">
    <property type="protein sequence ID" value="QNU65445.1"/>
    <property type="molecule type" value="Genomic_DNA"/>
</dbReference>
<keyword evidence="3" id="KW-0472">Membrane</keyword>
<feature type="transmembrane region" description="Helical" evidence="3">
    <location>
        <begin position="318"/>
        <end position="338"/>
    </location>
</feature>
<protein>
    <submittedName>
        <fullName evidence="5">Methyl-accepting chemotaxis protein</fullName>
    </submittedName>
</protein>
<dbReference type="PANTHER" id="PTHR32089:SF112">
    <property type="entry name" value="LYSOZYME-LIKE PROTEIN-RELATED"/>
    <property type="match status" value="1"/>
</dbReference>
<dbReference type="SMART" id="SM00283">
    <property type="entry name" value="MA"/>
    <property type="match status" value="1"/>
</dbReference>
<sequence>MKFKKLGVRLNLLIVSVMFFPLIIMFILVSVGVYSSQVSNAKLLAANEGKVIAAEINELYIKCLQSAKDLETRINGIVSSSSKNREDIIKILEETMKANDSIFGVRVCFEPNSFDGRDMEFVNKKYHDETGRLNPYISRGENGFDISVLVDYDKEEWYSDTKKTRKQTFMEPLTYEVNGKKYTLITQALPIIDSSGNFIGIVAVDIDIAILQKLIESIDFGSGYSTIFSPKGVFLAHSTKADLVMTNVVDLDAANNYLIDRIAKGEEFDIVDNSAVTGEKTLKIFVPISFEGTNTNWSICIITYHKYFLATFYTLLKMFAFVAVFILVLTLVVLSIVIKKTVTKPIFSIVEVLKRQAALDFSFYEKSEAVKYCSRHDEIGIIVNALKTMEDSVKDFVANTSKWAQQIAASMEELTVTAQQAALSSDEVARTIQEIARGASEQAKDTEVASINIEELGSILEQDVDLIKELNDAALTIDERKEKGLSILKELVEKNNMNNNAAKIVFKIIISNNESADKIENASQMIKSIAEQTNMLALNAAIESARAGEAGKGFAVVADEIRKLAEQSNLFTSEIELIINELKLKSQDAVDTMKNLKGLGDSQAECVKNTEAEFALIANSIDSVKNIVEKLNSFAELMTDNKNKIIELTQNLSAISEENAAGTQEASASMEEQAATIGEISNSGQELAIVAKELHKQIMKFRV</sequence>